<reference evidence="1 2" key="1">
    <citation type="journal article" date="2015" name="Genome Biol. Evol.">
        <title>The genome of winter moth (Operophtera brumata) provides a genomic perspective on sexual dimorphism and phenology.</title>
        <authorList>
            <person name="Derks M.F."/>
            <person name="Smit S."/>
            <person name="Salis L."/>
            <person name="Schijlen E."/>
            <person name="Bossers A."/>
            <person name="Mateman C."/>
            <person name="Pijl A.S."/>
            <person name="de Ridder D."/>
            <person name="Groenen M.A."/>
            <person name="Visser M.E."/>
            <person name="Megens H.J."/>
        </authorList>
    </citation>
    <scope>NUCLEOTIDE SEQUENCE [LARGE SCALE GENOMIC DNA]</scope>
    <source>
        <strain evidence="1">WM2013NL</strain>
        <tissue evidence="1">Head and thorax</tissue>
    </source>
</reference>
<dbReference type="Proteomes" id="UP000037510">
    <property type="component" value="Unassembled WGS sequence"/>
</dbReference>
<protein>
    <submittedName>
        <fullName evidence="1">Uncharacterized protein</fullName>
    </submittedName>
</protein>
<gene>
    <name evidence="1" type="ORF">OBRU01_21055</name>
</gene>
<comment type="caution">
    <text evidence="1">The sequence shown here is derived from an EMBL/GenBank/DDBJ whole genome shotgun (WGS) entry which is preliminary data.</text>
</comment>
<accession>A0A0L7KTV8</accession>
<dbReference type="AlphaFoldDB" id="A0A0L7KTV8"/>
<evidence type="ECO:0000313" key="2">
    <source>
        <dbReference type="Proteomes" id="UP000037510"/>
    </source>
</evidence>
<proteinExistence type="predicted"/>
<evidence type="ECO:0000313" key="1">
    <source>
        <dbReference type="EMBL" id="KOB66555.1"/>
    </source>
</evidence>
<organism evidence="1 2">
    <name type="scientific">Operophtera brumata</name>
    <name type="common">Winter moth</name>
    <name type="synonym">Phalaena brumata</name>
    <dbReference type="NCBI Taxonomy" id="104452"/>
    <lineage>
        <taxon>Eukaryota</taxon>
        <taxon>Metazoa</taxon>
        <taxon>Ecdysozoa</taxon>
        <taxon>Arthropoda</taxon>
        <taxon>Hexapoda</taxon>
        <taxon>Insecta</taxon>
        <taxon>Pterygota</taxon>
        <taxon>Neoptera</taxon>
        <taxon>Endopterygota</taxon>
        <taxon>Lepidoptera</taxon>
        <taxon>Glossata</taxon>
        <taxon>Ditrysia</taxon>
        <taxon>Geometroidea</taxon>
        <taxon>Geometridae</taxon>
        <taxon>Larentiinae</taxon>
        <taxon>Operophtera</taxon>
    </lineage>
</organism>
<sequence>MMFNGLLMCTDSDSDFTKESIGRSSEVDSPSSSCASARAQYYHNKLLATLQILQNKEETVRVQAESLAVAEARIASLTARSVELRREMEWKGREVANTNVRKASIAYWSMEKSEQITRLHGVINTQKWTLDKCQDIASDVDNLKVEISNFLNSSNNDSGVWEESLAGDLTEDLQDIAGQLFRLRELITVCMCVKRLLLRTGRRKQEVARKQ</sequence>
<name>A0A0L7KTV8_OPEBR</name>
<keyword evidence="2" id="KW-1185">Reference proteome</keyword>
<dbReference type="EMBL" id="JTDY01005841">
    <property type="protein sequence ID" value="KOB66555.1"/>
    <property type="molecule type" value="Genomic_DNA"/>
</dbReference>